<evidence type="ECO:0000256" key="1">
    <source>
        <dbReference type="SAM" id="SignalP"/>
    </source>
</evidence>
<evidence type="ECO:0000313" key="3">
    <source>
        <dbReference type="Proteomes" id="UP000276215"/>
    </source>
</evidence>
<keyword evidence="3" id="KW-1185">Reference proteome</keyword>
<name>A0A3N4JFY2_9PEZI</name>
<reference evidence="2 3" key="1">
    <citation type="journal article" date="2018" name="Nat. Ecol. Evol.">
        <title>Pezizomycetes genomes reveal the molecular basis of ectomycorrhizal truffle lifestyle.</title>
        <authorList>
            <person name="Murat C."/>
            <person name="Payen T."/>
            <person name="Noel B."/>
            <person name="Kuo A."/>
            <person name="Morin E."/>
            <person name="Chen J."/>
            <person name="Kohler A."/>
            <person name="Krizsan K."/>
            <person name="Balestrini R."/>
            <person name="Da Silva C."/>
            <person name="Montanini B."/>
            <person name="Hainaut M."/>
            <person name="Levati E."/>
            <person name="Barry K.W."/>
            <person name="Belfiori B."/>
            <person name="Cichocki N."/>
            <person name="Clum A."/>
            <person name="Dockter R.B."/>
            <person name="Fauchery L."/>
            <person name="Guy J."/>
            <person name="Iotti M."/>
            <person name="Le Tacon F."/>
            <person name="Lindquist E.A."/>
            <person name="Lipzen A."/>
            <person name="Malagnac F."/>
            <person name="Mello A."/>
            <person name="Molinier V."/>
            <person name="Miyauchi S."/>
            <person name="Poulain J."/>
            <person name="Riccioni C."/>
            <person name="Rubini A."/>
            <person name="Sitrit Y."/>
            <person name="Splivallo R."/>
            <person name="Traeger S."/>
            <person name="Wang M."/>
            <person name="Zifcakova L."/>
            <person name="Wipf D."/>
            <person name="Zambonelli A."/>
            <person name="Paolocci F."/>
            <person name="Nowrousian M."/>
            <person name="Ottonello S."/>
            <person name="Baldrian P."/>
            <person name="Spatafora J.W."/>
            <person name="Henrissat B."/>
            <person name="Nagy L.G."/>
            <person name="Aury J.M."/>
            <person name="Wincker P."/>
            <person name="Grigoriev I.V."/>
            <person name="Bonfante P."/>
            <person name="Martin F.M."/>
        </authorList>
    </citation>
    <scope>NUCLEOTIDE SEQUENCE [LARGE SCALE GENOMIC DNA]</scope>
    <source>
        <strain evidence="2 3">120613-1</strain>
    </source>
</reference>
<feature type="chain" id="PRO_5018171017" description="Secreted protein" evidence="1">
    <location>
        <begin position="24"/>
        <end position="102"/>
    </location>
</feature>
<gene>
    <name evidence="2" type="ORF">L873DRAFT_1154442</name>
</gene>
<dbReference type="AlphaFoldDB" id="A0A3N4JFY2"/>
<organism evidence="2 3">
    <name type="scientific">Choiromyces venosus 120613-1</name>
    <dbReference type="NCBI Taxonomy" id="1336337"/>
    <lineage>
        <taxon>Eukaryota</taxon>
        <taxon>Fungi</taxon>
        <taxon>Dikarya</taxon>
        <taxon>Ascomycota</taxon>
        <taxon>Pezizomycotina</taxon>
        <taxon>Pezizomycetes</taxon>
        <taxon>Pezizales</taxon>
        <taxon>Tuberaceae</taxon>
        <taxon>Choiromyces</taxon>
    </lineage>
</organism>
<proteinExistence type="predicted"/>
<evidence type="ECO:0008006" key="4">
    <source>
        <dbReference type="Google" id="ProtNLM"/>
    </source>
</evidence>
<dbReference type="Proteomes" id="UP000276215">
    <property type="component" value="Unassembled WGS sequence"/>
</dbReference>
<sequence>MPSFNSLWPKLCLLWTLYDSVARFTSAPTLFQATRSRRILRDNTVPFYKSDWPQVMDTSIIVAKPNRRYCGPLALALLAGEQRREVIECAQLLSLTNCDHRV</sequence>
<evidence type="ECO:0000313" key="2">
    <source>
        <dbReference type="EMBL" id="RPA97176.1"/>
    </source>
</evidence>
<feature type="signal peptide" evidence="1">
    <location>
        <begin position="1"/>
        <end position="23"/>
    </location>
</feature>
<keyword evidence="1" id="KW-0732">Signal</keyword>
<dbReference type="EMBL" id="ML120407">
    <property type="protein sequence ID" value="RPA97176.1"/>
    <property type="molecule type" value="Genomic_DNA"/>
</dbReference>
<accession>A0A3N4JFY2</accession>
<protein>
    <recommendedName>
        <fullName evidence="4">Secreted protein</fullName>
    </recommendedName>
</protein>